<protein>
    <recommendedName>
        <fullName evidence="2 3">Peptide deformylase</fullName>
        <ecNumber evidence="2 3">3.5.1.88</ecNumber>
    </recommendedName>
</protein>
<dbReference type="PANTHER" id="PTHR10458">
    <property type="entry name" value="PEPTIDE DEFORMYLASE"/>
    <property type="match status" value="1"/>
</dbReference>
<dbReference type="InterPro" id="IPR036821">
    <property type="entry name" value="Peptide_deformylase_sf"/>
</dbReference>
<dbReference type="InterPro" id="IPR023635">
    <property type="entry name" value="Peptide_deformylase"/>
</dbReference>
<dbReference type="SUPFAM" id="SSF56420">
    <property type="entry name" value="Peptide deformylase"/>
    <property type="match status" value="1"/>
</dbReference>
<comment type="function">
    <text evidence="3">Removes the formyl group from the N-terminal Met of newly synthesized proteins.</text>
</comment>
<sequence length="188" mass="20254">AAGWLRGGAERRLEMGRYPDPVLRRSAAPVAAFGSDLRLLVGALASAARAEGAVGLAASQVGVDARVIVLDPGVLDAGTPPVLVNPRIVSRTPEDDMRWWRERCLVLPDDVLVTLMRDLGGRPFSRPLRGEAARALQHELDHLNGVLIVDHATDPADLRSAAFPELLPLEAADHERRQAVAFARAVED</sequence>
<reference evidence="4" key="1">
    <citation type="submission" date="2023-10" db="EMBL/GenBank/DDBJ databases">
        <authorList>
            <person name="Chen Y."/>
            <person name="Shah S."/>
            <person name="Dougan E. K."/>
            <person name="Thang M."/>
            <person name="Chan C."/>
        </authorList>
    </citation>
    <scope>NUCLEOTIDE SEQUENCE [LARGE SCALE GENOMIC DNA]</scope>
</reference>
<organism evidence="4 5">
    <name type="scientific">Prorocentrum cordatum</name>
    <dbReference type="NCBI Taxonomy" id="2364126"/>
    <lineage>
        <taxon>Eukaryota</taxon>
        <taxon>Sar</taxon>
        <taxon>Alveolata</taxon>
        <taxon>Dinophyceae</taxon>
        <taxon>Prorocentrales</taxon>
        <taxon>Prorocentraceae</taxon>
        <taxon>Prorocentrum</taxon>
    </lineage>
</organism>
<evidence type="ECO:0000313" key="5">
    <source>
        <dbReference type="Proteomes" id="UP001189429"/>
    </source>
</evidence>
<dbReference type="HAMAP" id="MF_00163">
    <property type="entry name" value="Pep_deformylase"/>
    <property type="match status" value="1"/>
</dbReference>
<proteinExistence type="inferred from homology"/>
<comment type="catalytic activity">
    <reaction evidence="3">
        <text>N-terminal N-formyl-L-methionyl-[peptide] + H2O = N-terminal L-methionyl-[peptide] + formate</text>
        <dbReference type="Rhea" id="RHEA:24420"/>
        <dbReference type="Rhea" id="RHEA-COMP:10639"/>
        <dbReference type="Rhea" id="RHEA-COMP:10640"/>
        <dbReference type="ChEBI" id="CHEBI:15377"/>
        <dbReference type="ChEBI" id="CHEBI:15740"/>
        <dbReference type="ChEBI" id="CHEBI:49298"/>
        <dbReference type="ChEBI" id="CHEBI:64731"/>
        <dbReference type="EC" id="3.5.1.88"/>
    </reaction>
</comment>
<comment type="caution">
    <text evidence="4">The sequence shown here is derived from an EMBL/GenBank/DDBJ whole genome shotgun (WGS) entry which is preliminary data.</text>
</comment>
<evidence type="ECO:0000256" key="1">
    <source>
        <dbReference type="ARBA" id="ARBA00010759"/>
    </source>
</evidence>
<dbReference type="EC" id="3.5.1.88" evidence="2 3"/>
<dbReference type="CDD" id="cd00487">
    <property type="entry name" value="Pep_deformylase"/>
    <property type="match status" value="1"/>
</dbReference>
<evidence type="ECO:0000256" key="2">
    <source>
        <dbReference type="ARBA" id="ARBA00012175"/>
    </source>
</evidence>
<dbReference type="PRINTS" id="PR01576">
    <property type="entry name" value="PDEFORMYLASE"/>
</dbReference>
<gene>
    <name evidence="4" type="ORF">PCOR1329_LOCUS61414</name>
</gene>
<dbReference type="Proteomes" id="UP001189429">
    <property type="component" value="Unassembled WGS sequence"/>
</dbReference>
<dbReference type="Pfam" id="PF01327">
    <property type="entry name" value="Pep_deformylase"/>
    <property type="match status" value="1"/>
</dbReference>
<keyword evidence="3" id="KW-0378">Hydrolase</keyword>
<keyword evidence="5" id="KW-1185">Reference proteome</keyword>
<evidence type="ECO:0000313" key="4">
    <source>
        <dbReference type="EMBL" id="CAK0877308.1"/>
    </source>
</evidence>
<name>A0ABN9VVZ1_9DINO</name>
<keyword evidence="3" id="KW-0648">Protein biosynthesis</keyword>
<accession>A0ABN9VVZ1</accession>
<dbReference type="PANTHER" id="PTHR10458:SF22">
    <property type="entry name" value="PEPTIDE DEFORMYLASE"/>
    <property type="match status" value="1"/>
</dbReference>
<evidence type="ECO:0000256" key="3">
    <source>
        <dbReference type="RuleBase" id="RU362111"/>
    </source>
</evidence>
<keyword evidence="3" id="KW-0479">Metal-binding</keyword>
<dbReference type="EMBL" id="CAUYUJ010017726">
    <property type="protein sequence ID" value="CAK0877308.1"/>
    <property type="molecule type" value="Genomic_DNA"/>
</dbReference>
<feature type="non-terminal residue" evidence="4">
    <location>
        <position position="1"/>
    </location>
</feature>
<comment type="similarity">
    <text evidence="1 3">Belongs to the polypeptide deformylase family.</text>
</comment>
<dbReference type="Gene3D" id="3.90.45.10">
    <property type="entry name" value="Peptide deformylase"/>
    <property type="match status" value="1"/>
</dbReference>